<gene>
    <name evidence="4" type="ORF">GCM10009754_71700</name>
</gene>
<dbReference type="PRINTS" id="PR00455">
    <property type="entry name" value="HTHTETR"/>
</dbReference>
<dbReference type="RefSeq" id="WP_344429253.1">
    <property type="nucleotide sequence ID" value="NZ_BAAANN010000039.1"/>
</dbReference>
<evidence type="ECO:0000259" key="3">
    <source>
        <dbReference type="PROSITE" id="PS50977"/>
    </source>
</evidence>
<dbReference type="Gene3D" id="1.10.357.10">
    <property type="entry name" value="Tetracycline Repressor, domain 2"/>
    <property type="match status" value="1"/>
</dbReference>
<dbReference type="Proteomes" id="UP001501116">
    <property type="component" value="Unassembled WGS sequence"/>
</dbReference>
<dbReference type="InterPro" id="IPR050109">
    <property type="entry name" value="HTH-type_TetR-like_transc_reg"/>
</dbReference>
<evidence type="ECO:0000313" key="4">
    <source>
        <dbReference type="EMBL" id="GAA1984100.1"/>
    </source>
</evidence>
<sequence length="200" mass="22064">MPGRPRKRAAILRAAAEVFLREGYERASVDEIAALADVAKRTVYNHLADKEALFLAAFEAAFDRVNADMLAALDEFPDDPGDLEHDLIAFGRKLAGCHLDPEVTALRQLMSSEATRHPELVSSWRDRGPGRVAALLAERLGKVTALRIDDPVRAAHHFMALSTYEVQFRATDARKPSAKQFDAAVGDGVKAFLRAYDRHA</sequence>
<dbReference type="Gene3D" id="1.10.10.60">
    <property type="entry name" value="Homeodomain-like"/>
    <property type="match status" value="1"/>
</dbReference>
<dbReference type="InterPro" id="IPR001647">
    <property type="entry name" value="HTH_TetR"/>
</dbReference>
<feature type="DNA-binding region" description="H-T-H motif" evidence="2">
    <location>
        <begin position="28"/>
        <end position="47"/>
    </location>
</feature>
<evidence type="ECO:0000313" key="5">
    <source>
        <dbReference type="Proteomes" id="UP001501116"/>
    </source>
</evidence>
<dbReference type="InterPro" id="IPR009057">
    <property type="entry name" value="Homeodomain-like_sf"/>
</dbReference>
<comment type="caution">
    <text evidence="4">The sequence shown here is derived from an EMBL/GenBank/DDBJ whole genome shotgun (WGS) entry which is preliminary data.</text>
</comment>
<evidence type="ECO:0000256" key="2">
    <source>
        <dbReference type="PROSITE-ProRule" id="PRU00335"/>
    </source>
</evidence>
<dbReference type="SUPFAM" id="SSF46689">
    <property type="entry name" value="Homeodomain-like"/>
    <property type="match status" value="1"/>
</dbReference>
<dbReference type="Pfam" id="PF14246">
    <property type="entry name" value="TetR_C_7"/>
    <property type="match status" value="1"/>
</dbReference>
<dbReference type="PANTHER" id="PTHR30055">
    <property type="entry name" value="HTH-TYPE TRANSCRIPTIONAL REGULATOR RUTR"/>
    <property type="match status" value="1"/>
</dbReference>
<dbReference type="InterPro" id="IPR039536">
    <property type="entry name" value="TetR_C_Proteobacteria"/>
</dbReference>
<keyword evidence="5" id="KW-1185">Reference proteome</keyword>
<dbReference type="PROSITE" id="PS50977">
    <property type="entry name" value="HTH_TETR_2"/>
    <property type="match status" value="1"/>
</dbReference>
<dbReference type="Pfam" id="PF00440">
    <property type="entry name" value="TetR_N"/>
    <property type="match status" value="1"/>
</dbReference>
<dbReference type="EMBL" id="BAAANN010000039">
    <property type="protein sequence ID" value="GAA1984100.1"/>
    <property type="molecule type" value="Genomic_DNA"/>
</dbReference>
<keyword evidence="1 2" id="KW-0238">DNA-binding</keyword>
<reference evidence="5" key="1">
    <citation type="journal article" date="2019" name="Int. J. Syst. Evol. Microbiol.">
        <title>The Global Catalogue of Microorganisms (GCM) 10K type strain sequencing project: providing services to taxonomists for standard genome sequencing and annotation.</title>
        <authorList>
            <consortium name="The Broad Institute Genomics Platform"/>
            <consortium name="The Broad Institute Genome Sequencing Center for Infectious Disease"/>
            <person name="Wu L."/>
            <person name="Ma J."/>
        </authorList>
    </citation>
    <scope>NUCLEOTIDE SEQUENCE [LARGE SCALE GENOMIC DNA]</scope>
    <source>
        <strain evidence="5">JCM 14545</strain>
    </source>
</reference>
<proteinExistence type="predicted"/>
<accession>A0ABP5DPN8</accession>
<organism evidence="4 5">
    <name type="scientific">Amycolatopsis minnesotensis</name>
    <dbReference type="NCBI Taxonomy" id="337894"/>
    <lineage>
        <taxon>Bacteria</taxon>
        <taxon>Bacillati</taxon>
        <taxon>Actinomycetota</taxon>
        <taxon>Actinomycetes</taxon>
        <taxon>Pseudonocardiales</taxon>
        <taxon>Pseudonocardiaceae</taxon>
        <taxon>Amycolatopsis</taxon>
    </lineage>
</organism>
<name>A0ABP5DPN8_9PSEU</name>
<evidence type="ECO:0000256" key="1">
    <source>
        <dbReference type="ARBA" id="ARBA00023125"/>
    </source>
</evidence>
<protein>
    <submittedName>
        <fullName evidence="4">TetR/AcrR family transcriptional regulator</fullName>
    </submittedName>
</protein>
<dbReference type="PANTHER" id="PTHR30055:SF146">
    <property type="entry name" value="HTH-TYPE TRANSCRIPTIONAL DUAL REGULATOR CECR"/>
    <property type="match status" value="1"/>
</dbReference>
<feature type="domain" description="HTH tetR-type" evidence="3">
    <location>
        <begin position="5"/>
        <end position="65"/>
    </location>
</feature>